<evidence type="ECO:0000256" key="5">
    <source>
        <dbReference type="ARBA" id="ARBA00023136"/>
    </source>
</evidence>
<dbReference type="Proteomes" id="UP000324705">
    <property type="component" value="Chromosome 3B"/>
</dbReference>
<evidence type="ECO:0000256" key="1">
    <source>
        <dbReference type="ARBA" id="ARBA00004141"/>
    </source>
</evidence>
<evidence type="ECO:0000256" key="3">
    <source>
        <dbReference type="ARBA" id="ARBA00022692"/>
    </source>
</evidence>
<name>A0A9R1QG02_TRITD</name>
<protein>
    <submittedName>
        <fullName evidence="7">Uncharacterized protein</fullName>
    </submittedName>
</protein>
<evidence type="ECO:0000256" key="4">
    <source>
        <dbReference type="ARBA" id="ARBA00022989"/>
    </source>
</evidence>
<evidence type="ECO:0000256" key="2">
    <source>
        <dbReference type="ARBA" id="ARBA00006824"/>
    </source>
</evidence>
<accession>A0A9R1QG02</accession>
<keyword evidence="5 6" id="KW-0472">Membrane</keyword>
<feature type="transmembrane region" description="Helical" evidence="6">
    <location>
        <begin position="74"/>
        <end position="98"/>
    </location>
</feature>
<evidence type="ECO:0000313" key="7">
    <source>
        <dbReference type="EMBL" id="VAH76797.1"/>
    </source>
</evidence>
<dbReference type="EMBL" id="LT934116">
    <property type="protein sequence ID" value="VAH76797.1"/>
    <property type="molecule type" value="Genomic_DNA"/>
</dbReference>
<proteinExistence type="inferred from homology"/>
<sequence length="106" mass="12484">MPEHNWSAYEEALNANLDLAKMIISGVVYSLGDWIAQFDRTRMFWSGLVGFTLHGSLLHYYYHFCESLFPFKDWWVVPIKVPALSALWNNIYFVALGFHYKKYVNL</sequence>
<dbReference type="GO" id="GO:0016020">
    <property type="term" value="C:membrane"/>
    <property type="evidence" value="ECO:0007669"/>
    <property type="project" value="UniProtKB-SubCell"/>
</dbReference>
<evidence type="ECO:0000313" key="8">
    <source>
        <dbReference type="Proteomes" id="UP000324705"/>
    </source>
</evidence>
<dbReference type="AlphaFoldDB" id="A0A9R1QG02"/>
<keyword evidence="4 6" id="KW-1133">Transmembrane helix</keyword>
<evidence type="ECO:0000256" key="6">
    <source>
        <dbReference type="RuleBase" id="RU363053"/>
    </source>
</evidence>
<dbReference type="GO" id="GO:0005737">
    <property type="term" value="C:cytoplasm"/>
    <property type="evidence" value="ECO:0007669"/>
    <property type="project" value="TreeGrafter"/>
</dbReference>
<dbReference type="Gramene" id="TRITD3Bv1G115080.1">
    <property type="protein sequence ID" value="TRITD3Bv1G115080.1"/>
    <property type="gene ID" value="TRITD3Bv1G115080"/>
</dbReference>
<organism evidence="7 8">
    <name type="scientific">Triticum turgidum subsp. durum</name>
    <name type="common">Durum wheat</name>
    <name type="synonym">Triticum durum</name>
    <dbReference type="NCBI Taxonomy" id="4567"/>
    <lineage>
        <taxon>Eukaryota</taxon>
        <taxon>Viridiplantae</taxon>
        <taxon>Streptophyta</taxon>
        <taxon>Embryophyta</taxon>
        <taxon>Tracheophyta</taxon>
        <taxon>Spermatophyta</taxon>
        <taxon>Magnoliopsida</taxon>
        <taxon>Liliopsida</taxon>
        <taxon>Poales</taxon>
        <taxon>Poaceae</taxon>
        <taxon>BOP clade</taxon>
        <taxon>Pooideae</taxon>
        <taxon>Triticodae</taxon>
        <taxon>Triticeae</taxon>
        <taxon>Triticinae</taxon>
        <taxon>Triticum</taxon>
    </lineage>
</organism>
<dbReference type="InterPro" id="IPR007248">
    <property type="entry name" value="Mpv17_PMP22"/>
</dbReference>
<dbReference type="PANTHER" id="PTHR11266:SF121">
    <property type="entry name" value="OS09G0315000 PROTEIN"/>
    <property type="match status" value="1"/>
</dbReference>
<keyword evidence="8" id="KW-1185">Reference proteome</keyword>
<feature type="transmembrane region" description="Helical" evidence="6">
    <location>
        <begin position="43"/>
        <end position="62"/>
    </location>
</feature>
<comment type="subcellular location">
    <subcellularLocation>
        <location evidence="1">Membrane</location>
        <topology evidence="1">Multi-pass membrane protein</topology>
    </subcellularLocation>
</comment>
<comment type="similarity">
    <text evidence="2 6">Belongs to the peroxisomal membrane protein PXMP2/4 family.</text>
</comment>
<dbReference type="PANTHER" id="PTHR11266">
    <property type="entry name" value="PEROXISOMAL MEMBRANE PROTEIN 2, PXMP2 MPV17"/>
    <property type="match status" value="1"/>
</dbReference>
<reference evidence="7 8" key="1">
    <citation type="submission" date="2017-09" db="EMBL/GenBank/DDBJ databases">
        <authorList>
            <consortium name="International Durum Wheat Genome Sequencing Consortium (IDWGSC)"/>
            <person name="Milanesi L."/>
        </authorList>
    </citation>
    <scope>NUCLEOTIDE SEQUENCE [LARGE SCALE GENOMIC DNA]</scope>
    <source>
        <strain evidence="8">cv. Svevo</strain>
    </source>
</reference>
<dbReference type="OMA" id="WIAKCYE"/>
<gene>
    <name evidence="7" type="ORF">TRITD_3Bv1G115080</name>
</gene>
<keyword evidence="3 6" id="KW-0812">Transmembrane</keyword>